<accession>A0ACC2MZ24</accession>
<organism evidence="1 2">
    <name type="scientific">Persea americana</name>
    <name type="common">Avocado</name>
    <dbReference type="NCBI Taxonomy" id="3435"/>
    <lineage>
        <taxon>Eukaryota</taxon>
        <taxon>Viridiplantae</taxon>
        <taxon>Streptophyta</taxon>
        <taxon>Embryophyta</taxon>
        <taxon>Tracheophyta</taxon>
        <taxon>Spermatophyta</taxon>
        <taxon>Magnoliopsida</taxon>
        <taxon>Magnoliidae</taxon>
        <taxon>Laurales</taxon>
        <taxon>Lauraceae</taxon>
        <taxon>Persea</taxon>
    </lineage>
</organism>
<comment type="caution">
    <text evidence="1">The sequence shown here is derived from an EMBL/GenBank/DDBJ whole genome shotgun (WGS) entry which is preliminary data.</text>
</comment>
<evidence type="ECO:0000313" key="2">
    <source>
        <dbReference type="Proteomes" id="UP001234297"/>
    </source>
</evidence>
<dbReference type="Proteomes" id="UP001234297">
    <property type="component" value="Chromosome 1"/>
</dbReference>
<reference evidence="1 2" key="1">
    <citation type="journal article" date="2022" name="Hortic Res">
        <title>A haplotype resolved chromosomal level avocado genome allows analysis of novel avocado genes.</title>
        <authorList>
            <person name="Nath O."/>
            <person name="Fletcher S.J."/>
            <person name="Hayward A."/>
            <person name="Shaw L.M."/>
            <person name="Masouleh A.K."/>
            <person name="Furtado A."/>
            <person name="Henry R.J."/>
            <person name="Mitter N."/>
        </authorList>
    </citation>
    <scope>NUCLEOTIDE SEQUENCE [LARGE SCALE GENOMIC DNA]</scope>
    <source>
        <strain evidence="2">cv. Hass</strain>
    </source>
</reference>
<evidence type="ECO:0000313" key="1">
    <source>
        <dbReference type="EMBL" id="KAJ8651037.1"/>
    </source>
</evidence>
<sequence length="214" mass="24219">MMMMRNNNNKEQVQEIDGMESKLQSLFIGDLGLPAYITAPFHRVEMDVSRGCVLSCLRAWESGPARPCEAGLAVNRVVPCLGPLNAMPDRVSFVRKIEKESDDRFRHLPEIRKALSKAFAEMGSRNHLNNRDALDLTKDGHSLRATGQWTQMGECEEKKAAVHAEMERVDKLPGNSKYATHRMRVLNKILRLMSIQRTTPQDEELELLFAGLSL</sequence>
<gene>
    <name evidence="1" type="ORF">MRB53_004060</name>
</gene>
<keyword evidence="2" id="KW-1185">Reference proteome</keyword>
<protein>
    <submittedName>
        <fullName evidence="1">Uncharacterized protein</fullName>
    </submittedName>
</protein>
<name>A0ACC2MZ24_PERAE</name>
<dbReference type="EMBL" id="CM056809">
    <property type="protein sequence ID" value="KAJ8651037.1"/>
    <property type="molecule type" value="Genomic_DNA"/>
</dbReference>
<proteinExistence type="predicted"/>